<dbReference type="AlphaFoldDB" id="A0A7V5XZL8"/>
<dbReference type="SUPFAM" id="SSF52172">
    <property type="entry name" value="CheY-like"/>
    <property type="match status" value="1"/>
</dbReference>
<keyword evidence="2" id="KW-0547">Nucleotide-binding</keyword>
<name>A0A7V5XZL8_UNCW3</name>
<dbReference type="GO" id="GO:0006355">
    <property type="term" value="P:regulation of DNA-templated transcription"/>
    <property type="evidence" value="ECO:0007669"/>
    <property type="project" value="InterPro"/>
</dbReference>
<dbReference type="Pfam" id="PF25601">
    <property type="entry name" value="AAA_lid_14"/>
    <property type="match status" value="1"/>
</dbReference>
<reference evidence="9" key="1">
    <citation type="journal article" date="2020" name="mSystems">
        <title>Genome- and Community-Level Interaction Insights into Carbon Utilization and Element Cycling Functions of Hydrothermarchaeota in Hydrothermal Sediment.</title>
        <authorList>
            <person name="Zhou Z."/>
            <person name="Liu Y."/>
            <person name="Xu W."/>
            <person name="Pan J."/>
            <person name="Luo Z.H."/>
            <person name="Li M."/>
        </authorList>
    </citation>
    <scope>NUCLEOTIDE SEQUENCE [LARGE SCALE GENOMIC DNA]</scope>
    <source>
        <strain evidence="9">SpSt-791</strain>
    </source>
</reference>
<dbReference type="PANTHER" id="PTHR32071:SF17">
    <property type="entry name" value="TRANSCRIPTIONAL REGULATOR (NTRC FAMILY)"/>
    <property type="match status" value="1"/>
</dbReference>
<evidence type="ECO:0000259" key="8">
    <source>
        <dbReference type="PROSITE" id="PS50110"/>
    </source>
</evidence>
<dbReference type="Pfam" id="PF00072">
    <property type="entry name" value="Response_reg"/>
    <property type="match status" value="1"/>
</dbReference>
<dbReference type="Gene3D" id="3.40.50.2300">
    <property type="match status" value="1"/>
</dbReference>
<dbReference type="InterPro" id="IPR001789">
    <property type="entry name" value="Sig_transdc_resp-reg_receiver"/>
</dbReference>
<dbReference type="InterPro" id="IPR027417">
    <property type="entry name" value="P-loop_NTPase"/>
</dbReference>
<evidence type="ECO:0000256" key="4">
    <source>
        <dbReference type="ARBA" id="ARBA00023015"/>
    </source>
</evidence>
<dbReference type="InterPro" id="IPR058031">
    <property type="entry name" value="AAA_lid_NorR"/>
</dbReference>
<gene>
    <name evidence="9" type="ORF">ENV79_02515</name>
</gene>
<organism evidence="9">
    <name type="scientific">candidate division WOR-3 bacterium</name>
    <dbReference type="NCBI Taxonomy" id="2052148"/>
    <lineage>
        <taxon>Bacteria</taxon>
        <taxon>Bacteria division WOR-3</taxon>
    </lineage>
</organism>
<keyword evidence="3" id="KW-0067">ATP-binding</keyword>
<dbReference type="InterPro" id="IPR002197">
    <property type="entry name" value="HTH_Fis"/>
</dbReference>
<dbReference type="SMART" id="SM00382">
    <property type="entry name" value="AAA"/>
    <property type="match status" value="1"/>
</dbReference>
<evidence type="ECO:0000256" key="1">
    <source>
        <dbReference type="ARBA" id="ARBA00022553"/>
    </source>
</evidence>
<dbReference type="Pfam" id="PF00158">
    <property type="entry name" value="Sigma54_activat"/>
    <property type="match status" value="1"/>
</dbReference>
<dbReference type="SMART" id="SM00448">
    <property type="entry name" value="REC"/>
    <property type="match status" value="1"/>
</dbReference>
<dbReference type="FunFam" id="3.40.50.300:FF:000006">
    <property type="entry name" value="DNA-binding transcriptional regulator NtrC"/>
    <property type="match status" value="1"/>
</dbReference>
<evidence type="ECO:0000256" key="5">
    <source>
        <dbReference type="ARBA" id="ARBA00023163"/>
    </source>
</evidence>
<feature type="domain" description="Response regulatory" evidence="8">
    <location>
        <begin position="9"/>
        <end position="123"/>
    </location>
</feature>
<dbReference type="PROSITE" id="PS50110">
    <property type="entry name" value="RESPONSE_REGULATORY"/>
    <property type="match status" value="1"/>
</dbReference>
<comment type="caution">
    <text evidence="9">The sequence shown here is derived from an EMBL/GenBank/DDBJ whole genome shotgun (WGS) entry which is preliminary data.</text>
</comment>
<dbReference type="PROSITE" id="PS00676">
    <property type="entry name" value="SIGMA54_INTERACT_2"/>
    <property type="match status" value="1"/>
</dbReference>
<dbReference type="PANTHER" id="PTHR32071">
    <property type="entry name" value="TRANSCRIPTIONAL REGULATORY PROTEIN"/>
    <property type="match status" value="1"/>
</dbReference>
<dbReference type="InterPro" id="IPR002078">
    <property type="entry name" value="Sigma_54_int"/>
</dbReference>
<dbReference type="InterPro" id="IPR011006">
    <property type="entry name" value="CheY-like_superfamily"/>
</dbReference>
<evidence type="ECO:0000256" key="2">
    <source>
        <dbReference type="ARBA" id="ARBA00022741"/>
    </source>
</evidence>
<protein>
    <submittedName>
        <fullName evidence="9">Sigma-54-dependent Fis family transcriptional regulator</fullName>
    </submittedName>
</protein>
<evidence type="ECO:0000256" key="6">
    <source>
        <dbReference type="PROSITE-ProRule" id="PRU00169"/>
    </source>
</evidence>
<evidence type="ECO:0000259" key="7">
    <source>
        <dbReference type="PROSITE" id="PS50045"/>
    </source>
</evidence>
<dbReference type="SUPFAM" id="SSF52540">
    <property type="entry name" value="P-loop containing nucleoside triphosphate hydrolases"/>
    <property type="match status" value="1"/>
</dbReference>
<dbReference type="InterPro" id="IPR025662">
    <property type="entry name" value="Sigma_54_int_dom_ATP-bd_1"/>
</dbReference>
<keyword evidence="4" id="KW-0805">Transcription regulation</keyword>
<dbReference type="InterPro" id="IPR003593">
    <property type="entry name" value="AAA+_ATPase"/>
</dbReference>
<dbReference type="CDD" id="cd00009">
    <property type="entry name" value="AAA"/>
    <property type="match status" value="1"/>
</dbReference>
<feature type="domain" description="Sigma-54 factor interaction" evidence="7">
    <location>
        <begin position="145"/>
        <end position="374"/>
    </location>
</feature>
<dbReference type="GO" id="GO:0000160">
    <property type="term" value="P:phosphorelay signal transduction system"/>
    <property type="evidence" value="ECO:0007669"/>
    <property type="project" value="InterPro"/>
</dbReference>
<dbReference type="Pfam" id="PF02954">
    <property type="entry name" value="HTH_8"/>
    <property type="match status" value="1"/>
</dbReference>
<dbReference type="InterPro" id="IPR009057">
    <property type="entry name" value="Homeodomain-like_sf"/>
</dbReference>
<evidence type="ECO:0000256" key="3">
    <source>
        <dbReference type="ARBA" id="ARBA00022840"/>
    </source>
</evidence>
<dbReference type="PRINTS" id="PR01590">
    <property type="entry name" value="HTHFIS"/>
</dbReference>
<dbReference type="Gene3D" id="1.10.10.60">
    <property type="entry name" value="Homeodomain-like"/>
    <property type="match status" value="1"/>
</dbReference>
<dbReference type="EMBL" id="DTHS01000018">
    <property type="protein sequence ID" value="HHR48502.1"/>
    <property type="molecule type" value="Genomic_DNA"/>
</dbReference>
<dbReference type="PROSITE" id="PS50045">
    <property type="entry name" value="SIGMA54_INTERACT_4"/>
    <property type="match status" value="1"/>
</dbReference>
<dbReference type="GO" id="GO:0043565">
    <property type="term" value="F:sequence-specific DNA binding"/>
    <property type="evidence" value="ECO:0007669"/>
    <property type="project" value="InterPro"/>
</dbReference>
<keyword evidence="1 6" id="KW-0597">Phosphoprotein</keyword>
<dbReference type="GO" id="GO:0005524">
    <property type="term" value="F:ATP binding"/>
    <property type="evidence" value="ECO:0007669"/>
    <property type="project" value="UniProtKB-KW"/>
</dbReference>
<dbReference type="InterPro" id="IPR025943">
    <property type="entry name" value="Sigma_54_int_dom_ATP-bd_2"/>
</dbReference>
<dbReference type="Gene3D" id="1.10.8.60">
    <property type="match status" value="1"/>
</dbReference>
<dbReference type="SUPFAM" id="SSF46689">
    <property type="entry name" value="Homeodomain-like"/>
    <property type="match status" value="1"/>
</dbReference>
<accession>A0A7V5XZL8</accession>
<proteinExistence type="predicted"/>
<dbReference type="PROSITE" id="PS00675">
    <property type="entry name" value="SIGMA54_INTERACT_1"/>
    <property type="match status" value="1"/>
</dbReference>
<keyword evidence="5" id="KW-0804">Transcription</keyword>
<sequence length="450" mass="51537">MSNNKFKPTILVVDDDVNWRNMLIDILASEKYQTIPAGDGEEAIKKVRDNELNLVLLDLILPDINGLEVLKKIKEEKPYLPVVVITGFGTIKDAVLATKIGAYDFLEKPSDREKILLTVRNALEMEKMQREITLLREETLKKYQMVGVSEPMKKIFALIDDVAKTNATVLITGESGVGKELVARAIHNKSYRQREPFVKINCAAIPENLIESELFGHEKGAFTDAKTQKKGKLEIADKGTLFLDEIGDLSLSAQSKLLRFLQEGEFERLGGNETIKVDVRIIAATNKNLLKEIEEKRFRDDLYFRLNQIPIYIPPLRERVEDIPHLADYFLTKYCEEYGVPKKILTPQALDYLKNQPWKGNVRELENLIIRAVILIRSNEIKSQDLLIITQEPTKKNYAKTLKEATKEFQKEFILNKLAENNWNKTKTAEALGIKRPNLYRKLKELGIDI</sequence>
<feature type="modified residue" description="4-aspartylphosphate" evidence="6">
    <location>
        <position position="58"/>
    </location>
</feature>
<evidence type="ECO:0000313" key="9">
    <source>
        <dbReference type="EMBL" id="HHR48502.1"/>
    </source>
</evidence>
<dbReference type="Gene3D" id="3.40.50.300">
    <property type="entry name" value="P-loop containing nucleotide triphosphate hydrolases"/>
    <property type="match status" value="1"/>
</dbReference>